<accession>A0A3N0J1L5</accession>
<protein>
    <submittedName>
        <fullName evidence="1">Metal ABC transporter substrate-binding protein</fullName>
    </submittedName>
</protein>
<feature type="non-terminal residue" evidence="1">
    <location>
        <position position="29"/>
    </location>
</feature>
<comment type="caution">
    <text evidence="1">The sequence shown here is derived from an EMBL/GenBank/DDBJ whole genome shotgun (WGS) entry which is preliminary data.</text>
</comment>
<evidence type="ECO:0000313" key="2">
    <source>
        <dbReference type="Proteomes" id="UP000270112"/>
    </source>
</evidence>
<dbReference type="AlphaFoldDB" id="A0A3N0J1L5"/>
<organism evidence="1 2">
    <name type="scientific">Eggerthella sinensis</name>
    <dbReference type="NCBI Taxonomy" id="242230"/>
    <lineage>
        <taxon>Bacteria</taxon>
        <taxon>Bacillati</taxon>
        <taxon>Actinomycetota</taxon>
        <taxon>Coriobacteriia</taxon>
        <taxon>Eggerthellales</taxon>
        <taxon>Eggerthellaceae</taxon>
        <taxon>Eggerthella</taxon>
    </lineage>
</organism>
<name>A0A3N0J1L5_9ACTN</name>
<dbReference type="EMBL" id="QICC01000012">
    <property type="protein sequence ID" value="RNM42482.1"/>
    <property type="molecule type" value="Genomic_DNA"/>
</dbReference>
<proteinExistence type="predicted"/>
<gene>
    <name evidence="1" type="ORF">DMP09_04920</name>
</gene>
<reference evidence="2" key="1">
    <citation type="submission" date="2018-05" db="EMBL/GenBank/DDBJ databases">
        <title>Genome Sequencing of selected type strains of the family Eggerthellaceae.</title>
        <authorList>
            <person name="Danylec N."/>
            <person name="Stoll D.A."/>
            <person name="Doetsch A."/>
            <person name="Huch M."/>
        </authorList>
    </citation>
    <scope>NUCLEOTIDE SEQUENCE [LARGE SCALE GENOMIC DNA]</scope>
    <source>
        <strain evidence="2">DSM 16107</strain>
    </source>
</reference>
<dbReference type="Proteomes" id="UP000270112">
    <property type="component" value="Unassembled WGS sequence"/>
</dbReference>
<sequence>MNASTVVKTVATVALAGAALVALAGCGAG</sequence>
<evidence type="ECO:0000313" key="1">
    <source>
        <dbReference type="EMBL" id="RNM42482.1"/>
    </source>
</evidence>